<protein>
    <submittedName>
        <fullName evidence="1">Uncharacterized protein</fullName>
    </submittedName>
</protein>
<dbReference type="Proteomes" id="UP000007802">
    <property type="component" value="Unassembled WGS sequence"/>
</dbReference>
<organism evidence="1">
    <name type="scientific">Ajellomyces dermatitidis (strain ATCC 18188 / CBS 674.68)</name>
    <name type="common">Blastomyces dermatitidis</name>
    <dbReference type="NCBI Taxonomy" id="653446"/>
    <lineage>
        <taxon>Eukaryota</taxon>
        <taxon>Fungi</taxon>
        <taxon>Dikarya</taxon>
        <taxon>Ascomycota</taxon>
        <taxon>Pezizomycotina</taxon>
        <taxon>Eurotiomycetes</taxon>
        <taxon>Eurotiomycetidae</taxon>
        <taxon>Onygenales</taxon>
        <taxon>Ajellomycetaceae</taxon>
        <taxon>Blastomyces</taxon>
    </lineage>
</organism>
<dbReference type="HOGENOM" id="CLU_1885212_0_0_1"/>
<gene>
    <name evidence="1" type="ORF">BDDG_03203</name>
</gene>
<dbReference type="AlphaFoldDB" id="F2TAJ9"/>
<proteinExistence type="predicted"/>
<reference evidence="1" key="1">
    <citation type="submission" date="2010-03" db="EMBL/GenBank/DDBJ databases">
        <title>Annotation of Blastomyces dermatitidis strain ATCC 18188.</title>
        <authorList>
            <consortium name="The Broad Institute Genome Sequencing Platform"/>
            <consortium name="Broad Institute Genome Sequencing Center for Infectious Disease."/>
            <person name="Cuomo C."/>
            <person name="Klein B."/>
            <person name="Sullivan T."/>
            <person name="Heitman J."/>
            <person name="Young S."/>
            <person name="Zeng Q."/>
            <person name="Gargeya S."/>
            <person name="Alvarado L."/>
            <person name="Berlin A.M."/>
            <person name="Chapman S.B."/>
            <person name="Chen Z."/>
            <person name="Freedman E."/>
            <person name="Gellesch M."/>
            <person name="Goldberg J."/>
            <person name="Griggs A."/>
            <person name="Gujja S."/>
            <person name="Heilman E."/>
            <person name="Heiman D."/>
            <person name="Howarth C."/>
            <person name="Mehta T."/>
            <person name="Neiman D."/>
            <person name="Pearson M."/>
            <person name="Roberts A."/>
            <person name="Saif S."/>
            <person name="Shea T."/>
            <person name="Shenoy N."/>
            <person name="Sisk P."/>
            <person name="Stolte C."/>
            <person name="Sykes S."/>
            <person name="White J."/>
            <person name="Yandava C."/>
            <person name="Haas B."/>
            <person name="Nusbaum C."/>
            <person name="Birren B."/>
        </authorList>
    </citation>
    <scope>NUCLEOTIDE SEQUENCE [LARGE SCALE GENOMIC DNA]</scope>
    <source>
        <strain evidence="1">ATCC 18188</strain>
    </source>
</reference>
<name>F2TAJ9_AJEDA</name>
<dbReference type="EMBL" id="GG749419">
    <property type="protein sequence ID" value="EGE80262.2"/>
    <property type="molecule type" value="Genomic_DNA"/>
</dbReference>
<evidence type="ECO:0000313" key="1">
    <source>
        <dbReference type="EMBL" id="EGE80262.2"/>
    </source>
</evidence>
<sequence length="77" mass="8445">MELFLRGNIHNLDQPPVREVSEKGISPGSLLQATQRLPSRLGVISLSPRGFVLRSIISLPISKHSHLTVRMTMGCIG</sequence>
<accession>F2TAJ9</accession>